<dbReference type="SUPFAM" id="SSF54427">
    <property type="entry name" value="NTF2-like"/>
    <property type="match status" value="1"/>
</dbReference>
<evidence type="ECO:0000313" key="2">
    <source>
        <dbReference type="EMBL" id="WEJ61866.1"/>
    </source>
</evidence>
<dbReference type="Proteomes" id="UP001222275">
    <property type="component" value="Chromosome"/>
</dbReference>
<dbReference type="EMBL" id="CP102381">
    <property type="protein sequence ID" value="WEJ61866.1"/>
    <property type="molecule type" value="Genomic_DNA"/>
</dbReference>
<sequence length="148" mass="17253">MDRPQRLQSYIEAFEQLTPESLSKLGELFSEEVYFKDPFNAVNGKPATIAIFQHMFATTQNPKFIVIDAAMEGDMAMLYWKFHFQLPSKNSSNPKEQMIEGMSRVCFDEQDLVKEHIDYWDPAEQIYSQVPVISWLLNLIRKRLSVPT</sequence>
<gene>
    <name evidence="2" type="ORF">NR989_07540</name>
</gene>
<accession>A0ABY8C7C3</accession>
<keyword evidence="3" id="KW-1185">Reference proteome</keyword>
<protein>
    <submittedName>
        <fullName evidence="2">Nuclear transport factor 2 family protein</fullName>
    </submittedName>
</protein>
<dbReference type="InterPro" id="IPR037401">
    <property type="entry name" value="SnoaL-like"/>
</dbReference>
<evidence type="ECO:0000313" key="3">
    <source>
        <dbReference type="Proteomes" id="UP001222275"/>
    </source>
</evidence>
<organism evidence="2 3">
    <name type="scientific">Thiomicrorhabdus lithotrophica</name>
    <dbReference type="NCBI Taxonomy" id="2949997"/>
    <lineage>
        <taxon>Bacteria</taxon>
        <taxon>Pseudomonadati</taxon>
        <taxon>Pseudomonadota</taxon>
        <taxon>Gammaproteobacteria</taxon>
        <taxon>Thiotrichales</taxon>
        <taxon>Piscirickettsiaceae</taxon>
        <taxon>Thiomicrorhabdus</taxon>
    </lineage>
</organism>
<dbReference type="Gene3D" id="3.10.450.50">
    <property type="match status" value="1"/>
</dbReference>
<proteinExistence type="predicted"/>
<dbReference type="Pfam" id="PF12680">
    <property type="entry name" value="SnoaL_2"/>
    <property type="match status" value="1"/>
</dbReference>
<feature type="domain" description="SnoaL-like" evidence="1">
    <location>
        <begin position="10"/>
        <end position="116"/>
    </location>
</feature>
<evidence type="ECO:0000259" key="1">
    <source>
        <dbReference type="Pfam" id="PF12680"/>
    </source>
</evidence>
<dbReference type="RefSeq" id="WP_275594126.1">
    <property type="nucleotide sequence ID" value="NZ_CP102381.1"/>
</dbReference>
<dbReference type="InterPro" id="IPR032710">
    <property type="entry name" value="NTF2-like_dom_sf"/>
</dbReference>
<name>A0ABY8C7C3_9GAMM</name>
<reference evidence="2 3" key="1">
    <citation type="submission" date="2022-06" db="EMBL/GenBank/DDBJ databases">
        <title>Thiomicrohabdus sp. nov, an obligately chemolithoautotrophic, sulfur-oxidizing bacterium isolated from beach of Guanyin Mountain. Amoy.</title>
        <authorList>
            <person name="Zhu H."/>
        </authorList>
    </citation>
    <scope>NUCLEOTIDE SEQUENCE [LARGE SCALE GENOMIC DNA]</scope>
    <source>
        <strain evidence="2 3">XGS-01</strain>
    </source>
</reference>